<accession>A0ABV3BJE5</accession>
<name>A0ABV3BJE5_9ACTN</name>
<reference evidence="1 2" key="1">
    <citation type="submission" date="2024-06" db="EMBL/GenBank/DDBJ databases">
        <title>The Natural Products Discovery Center: Release of the First 8490 Sequenced Strains for Exploring Actinobacteria Biosynthetic Diversity.</title>
        <authorList>
            <person name="Kalkreuter E."/>
            <person name="Kautsar S.A."/>
            <person name="Yang D."/>
            <person name="Bader C.D."/>
            <person name="Teijaro C.N."/>
            <person name="Fluegel L."/>
            <person name="Davis C.M."/>
            <person name="Simpson J.R."/>
            <person name="Lauterbach L."/>
            <person name="Steele A.D."/>
            <person name="Gui C."/>
            <person name="Meng S."/>
            <person name="Li G."/>
            <person name="Viehrig K."/>
            <person name="Ye F."/>
            <person name="Su P."/>
            <person name="Kiefer A.F."/>
            <person name="Nichols A."/>
            <person name="Cepeda A.J."/>
            <person name="Yan W."/>
            <person name="Fan B."/>
            <person name="Jiang Y."/>
            <person name="Adhikari A."/>
            <person name="Zheng C.-J."/>
            <person name="Schuster L."/>
            <person name="Cowan T.M."/>
            <person name="Smanski M.J."/>
            <person name="Chevrette M.G."/>
            <person name="De Carvalho L.P.S."/>
            <person name="Shen B."/>
        </authorList>
    </citation>
    <scope>NUCLEOTIDE SEQUENCE [LARGE SCALE GENOMIC DNA]</scope>
    <source>
        <strain evidence="1 2">NPDC046838</strain>
    </source>
</reference>
<sequence length="178" mass="18350">MALRYTGGGISIPGRFSIGGEMLEQALAQLAVVGGAAVVQAAGTDAWTGLRQAMAGWFGLGDGSRTEQAELERLDRTAAALQATGDTEQERIRQEASWQARIEARLENLQSAERDEAADQLRALLARLAVPGVGSLGLSELTTGGNVDIRADHGSIAAGVVHGGAHVGNPSVPDPSQG</sequence>
<organism evidence="1 2">
    <name type="scientific">Streptomyces atriruber</name>
    <dbReference type="NCBI Taxonomy" id="545121"/>
    <lineage>
        <taxon>Bacteria</taxon>
        <taxon>Bacillati</taxon>
        <taxon>Actinomycetota</taxon>
        <taxon>Actinomycetes</taxon>
        <taxon>Kitasatosporales</taxon>
        <taxon>Streptomycetaceae</taxon>
        <taxon>Streptomyces</taxon>
    </lineage>
</organism>
<dbReference type="EMBL" id="JBEYXV010000004">
    <property type="protein sequence ID" value="MEU6821112.1"/>
    <property type="molecule type" value="Genomic_DNA"/>
</dbReference>
<comment type="caution">
    <text evidence="1">The sequence shown here is derived from an EMBL/GenBank/DDBJ whole genome shotgun (WGS) entry which is preliminary data.</text>
</comment>
<gene>
    <name evidence="1" type="ORF">ABZ921_10815</name>
</gene>
<evidence type="ECO:0000313" key="1">
    <source>
        <dbReference type="EMBL" id="MEU6821112.1"/>
    </source>
</evidence>
<evidence type="ECO:0008006" key="3">
    <source>
        <dbReference type="Google" id="ProtNLM"/>
    </source>
</evidence>
<evidence type="ECO:0000313" key="2">
    <source>
        <dbReference type="Proteomes" id="UP001551176"/>
    </source>
</evidence>
<dbReference type="RefSeq" id="WP_359347102.1">
    <property type="nucleotide sequence ID" value="NZ_JBEYXV010000004.1"/>
</dbReference>
<protein>
    <recommendedName>
        <fullName evidence="3">WXG100 family type VII secretion target</fullName>
    </recommendedName>
</protein>
<proteinExistence type="predicted"/>
<keyword evidence="2" id="KW-1185">Reference proteome</keyword>
<dbReference type="Proteomes" id="UP001551176">
    <property type="component" value="Unassembled WGS sequence"/>
</dbReference>